<evidence type="ECO:0000259" key="10">
    <source>
        <dbReference type="PROSITE" id="PS51671"/>
    </source>
</evidence>
<evidence type="ECO:0000256" key="3">
    <source>
        <dbReference type="ARBA" id="ARBA00006753"/>
    </source>
</evidence>
<dbReference type="EMBL" id="CDMZ01004794">
    <property type="protein sequence ID" value="CEM50923.1"/>
    <property type="molecule type" value="Genomic_DNA"/>
</dbReference>
<comment type="similarity">
    <text evidence="3">Belongs to the homoserine dehydrogenase family.</text>
</comment>
<evidence type="ECO:0000256" key="7">
    <source>
        <dbReference type="ARBA" id="ARBA00022697"/>
    </source>
</evidence>
<dbReference type="Gene3D" id="3.30.360.10">
    <property type="entry name" value="Dihydrodipicolinate Reductase, domain 2"/>
    <property type="match status" value="1"/>
</dbReference>
<dbReference type="SUPFAM" id="SSF55347">
    <property type="entry name" value="Glyceraldehyde-3-phosphate dehydrogenase-like, C-terminal domain"/>
    <property type="match status" value="1"/>
</dbReference>
<dbReference type="CDD" id="cd04881">
    <property type="entry name" value="ACT_HSDH-Hom"/>
    <property type="match status" value="1"/>
</dbReference>
<dbReference type="InterPro" id="IPR045865">
    <property type="entry name" value="ACT-like_dom_sf"/>
</dbReference>
<dbReference type="InterPro" id="IPR036291">
    <property type="entry name" value="NAD(P)-bd_dom_sf"/>
</dbReference>
<dbReference type="PIRSF" id="PIRSF000098">
    <property type="entry name" value="Homoser_dehydrog"/>
    <property type="match status" value="1"/>
</dbReference>
<dbReference type="Pfam" id="PF00742">
    <property type="entry name" value="Homoserine_dh"/>
    <property type="match status" value="1"/>
</dbReference>
<gene>
    <name evidence="11" type="ORF">Cvel_10269</name>
</gene>
<keyword evidence="6" id="KW-0028">Amino-acid biosynthesis</keyword>
<dbReference type="FunFam" id="3.30.360.10:FF:000005">
    <property type="entry name" value="Homoserine dehydrogenase"/>
    <property type="match status" value="1"/>
</dbReference>
<evidence type="ECO:0000256" key="8">
    <source>
        <dbReference type="ARBA" id="ARBA00023002"/>
    </source>
</evidence>
<keyword evidence="7" id="KW-0791">Threonine biosynthesis</keyword>
<accession>A0A0G4I1Z8</accession>
<dbReference type="InterPro" id="IPR005106">
    <property type="entry name" value="Asp/hSer_DH_NAD-bd"/>
</dbReference>
<dbReference type="PROSITE" id="PS51671">
    <property type="entry name" value="ACT"/>
    <property type="match status" value="1"/>
</dbReference>
<comment type="pathway">
    <text evidence="1">Amino-acid biosynthesis; L-threonine biosynthesis; L-threonine from L-aspartate: step 3/5.</text>
</comment>
<evidence type="ECO:0000256" key="4">
    <source>
        <dbReference type="ARBA" id="ARBA00013213"/>
    </source>
</evidence>
<feature type="domain" description="ACT" evidence="10">
    <location>
        <begin position="352"/>
        <end position="428"/>
    </location>
</feature>
<evidence type="ECO:0000256" key="9">
    <source>
        <dbReference type="ARBA" id="ARBA00023167"/>
    </source>
</evidence>
<dbReference type="GO" id="GO:0050661">
    <property type="term" value="F:NADP binding"/>
    <property type="evidence" value="ECO:0007669"/>
    <property type="project" value="InterPro"/>
</dbReference>
<dbReference type="VEuPathDB" id="CryptoDB:Cvel_10269"/>
<dbReference type="UniPathway" id="UPA00051">
    <property type="reaction ID" value="UER00465"/>
</dbReference>
<dbReference type="EC" id="1.1.1.3" evidence="4"/>
<reference evidence="11" key="1">
    <citation type="submission" date="2014-11" db="EMBL/GenBank/DDBJ databases">
        <authorList>
            <person name="Otto D Thomas"/>
            <person name="Naeem Raeece"/>
        </authorList>
    </citation>
    <scope>NUCLEOTIDE SEQUENCE</scope>
</reference>
<keyword evidence="8" id="KW-0560">Oxidoreductase</keyword>
<dbReference type="GO" id="GO:0004412">
    <property type="term" value="F:homoserine dehydrogenase activity"/>
    <property type="evidence" value="ECO:0007669"/>
    <property type="project" value="UniProtKB-EC"/>
</dbReference>
<evidence type="ECO:0000313" key="11">
    <source>
        <dbReference type="EMBL" id="CEM50923.1"/>
    </source>
</evidence>
<evidence type="ECO:0000256" key="1">
    <source>
        <dbReference type="ARBA" id="ARBA00005056"/>
    </source>
</evidence>
<sequence length="436" mass="46793">MSSTLVVGMFGYGVVGGGVVKLLEGDGRFKFKCVCVRDANKPRDVPLPPGCKLTTNPKDILEDSEIQLVVEVAGGVTAAKDITFTALEKGKHVVSANKALISAHLDDLVALQAKAPKTYFMFEAAVCGGIPIISVFQRSLACDKIMRVTGIMNGTTNYILTKMRDEGLDYRVVLQDAKNKGYAEADESADVEGWDARSKLCILAKLAFGITVDEKKVFCQGITQITSADFKYAEVLGKAVKHLGIAERTTGSDGKEKITIYLAPCLVPLKDALASVQSVTNAVEVVSSNLSTSVYIGPGAGRLPTANSVVADMMDLHAKSAGGTSSAPAQPPFPSGASGISGFESDFETAFYLRFLVNDKVGIIQKLAEALASQHISIHSIQQTPIENPKRVPFVIITEKTKLSTVQSFMKSISGDNRRAYDFLVDDPFCMPFLEF</sequence>
<dbReference type="PANTHER" id="PTHR43331:SF1">
    <property type="entry name" value="HOMOSERINE DEHYDROGENASE"/>
    <property type="match status" value="1"/>
</dbReference>
<dbReference type="Gene3D" id="3.30.70.260">
    <property type="match status" value="1"/>
</dbReference>
<dbReference type="NCBIfam" id="NF004976">
    <property type="entry name" value="PRK06349.1"/>
    <property type="match status" value="1"/>
</dbReference>
<evidence type="ECO:0000256" key="2">
    <source>
        <dbReference type="ARBA" id="ARBA00005062"/>
    </source>
</evidence>
<dbReference type="Pfam" id="PF03447">
    <property type="entry name" value="NAD_binding_3"/>
    <property type="match status" value="1"/>
</dbReference>
<dbReference type="InterPro" id="IPR001342">
    <property type="entry name" value="HDH_cat"/>
</dbReference>
<dbReference type="Gene3D" id="3.40.50.720">
    <property type="entry name" value="NAD(P)-binding Rossmann-like Domain"/>
    <property type="match status" value="1"/>
</dbReference>
<comment type="pathway">
    <text evidence="2">Amino-acid biosynthesis; L-methionine biosynthesis via de novo pathway; L-homoserine from L-aspartate: step 3/3.</text>
</comment>
<evidence type="ECO:0000256" key="6">
    <source>
        <dbReference type="ARBA" id="ARBA00022605"/>
    </source>
</evidence>
<dbReference type="PANTHER" id="PTHR43331">
    <property type="entry name" value="HOMOSERINE DEHYDROGENASE"/>
    <property type="match status" value="1"/>
</dbReference>
<dbReference type="SUPFAM" id="SSF51735">
    <property type="entry name" value="NAD(P)-binding Rossmann-fold domains"/>
    <property type="match status" value="1"/>
</dbReference>
<protein>
    <recommendedName>
        <fullName evidence="5">Homoserine dehydrogenase</fullName>
        <ecNumber evidence="4">1.1.1.3</ecNumber>
    </recommendedName>
</protein>
<organism evidence="11">
    <name type="scientific">Chromera velia CCMP2878</name>
    <dbReference type="NCBI Taxonomy" id="1169474"/>
    <lineage>
        <taxon>Eukaryota</taxon>
        <taxon>Sar</taxon>
        <taxon>Alveolata</taxon>
        <taxon>Colpodellida</taxon>
        <taxon>Chromeraceae</taxon>
        <taxon>Chromera</taxon>
    </lineage>
</organism>
<dbReference type="GO" id="GO:0009088">
    <property type="term" value="P:threonine biosynthetic process"/>
    <property type="evidence" value="ECO:0007669"/>
    <property type="project" value="UniProtKB-UniPathway"/>
</dbReference>
<keyword evidence="9" id="KW-0486">Methionine biosynthesis</keyword>
<dbReference type="UniPathway" id="UPA00050">
    <property type="reaction ID" value="UER00063"/>
</dbReference>
<dbReference type="AlphaFoldDB" id="A0A0G4I1Z8"/>
<dbReference type="InterPro" id="IPR002912">
    <property type="entry name" value="ACT_dom"/>
</dbReference>
<dbReference type="Pfam" id="PF01842">
    <property type="entry name" value="ACT"/>
    <property type="match status" value="1"/>
</dbReference>
<dbReference type="GO" id="GO:0009086">
    <property type="term" value="P:methionine biosynthetic process"/>
    <property type="evidence" value="ECO:0007669"/>
    <property type="project" value="UniProtKB-KW"/>
</dbReference>
<evidence type="ECO:0000256" key="5">
    <source>
        <dbReference type="ARBA" id="ARBA00013376"/>
    </source>
</evidence>
<dbReference type="SUPFAM" id="SSF55021">
    <property type="entry name" value="ACT-like"/>
    <property type="match status" value="1"/>
</dbReference>
<dbReference type="InterPro" id="IPR016204">
    <property type="entry name" value="HDH"/>
</dbReference>
<proteinExistence type="inferred from homology"/>
<name>A0A0G4I1Z8_9ALVE</name>